<dbReference type="EMBL" id="CP012808">
    <property type="protein sequence ID" value="ALH95631.1"/>
    <property type="molecule type" value="Genomic_DNA"/>
</dbReference>
<evidence type="ECO:0008006" key="4">
    <source>
        <dbReference type="Google" id="ProtNLM"/>
    </source>
</evidence>
<dbReference type="SUPFAM" id="SSF56925">
    <property type="entry name" value="OMPA-like"/>
    <property type="match status" value="1"/>
</dbReference>
<feature type="signal peptide" evidence="1">
    <location>
        <begin position="1"/>
        <end position="21"/>
    </location>
</feature>
<dbReference type="GO" id="GO:0019867">
    <property type="term" value="C:outer membrane"/>
    <property type="evidence" value="ECO:0007669"/>
    <property type="project" value="InterPro"/>
</dbReference>
<dbReference type="PANTHER" id="PTHR36920">
    <property type="match status" value="1"/>
</dbReference>
<dbReference type="PANTHER" id="PTHR36920:SF1">
    <property type="entry name" value="OUTER MEMBRANE PROTEIN W"/>
    <property type="match status" value="1"/>
</dbReference>
<dbReference type="InterPro" id="IPR005618">
    <property type="entry name" value="OMPW"/>
</dbReference>
<sequence>MKKLIVPITSLMLGLPTLSYADSNYFSVEDDNFKRFSISAGWLHGSPHGKPNPVQMSTAATGTNYKNNNIKTNTIPNYIAKTKEGDVARQRYKKLIDETKQPNAFYTFPNNVLTSDISGITQINSLENWTNPNSGFKAKDFDALGVMLNYHLTENISVALRLNSPSQVKLEGVGQINMPIEGFSLLQGKSKNPRNAFFVNSDINAVRSMPLNGRIPVSNLEKHQTAANMRAWLPAIEMQYQFGKAGVNKFRPYVGAGIMLSHFSGVKLDKGVEKDFIKVGHVVKNLMDQKAGAALEGATSSADPRVSMDTNSKLAPMLTLGATYDFDQNWFAVASVSYAKFNNTAEITIRDEKTFKVLGTAKTKIKMDPFMTYVGVGYRF</sequence>
<dbReference type="KEGG" id="aei:AOY20_08875"/>
<dbReference type="GO" id="GO:0055085">
    <property type="term" value="P:transmembrane transport"/>
    <property type="evidence" value="ECO:0007669"/>
    <property type="project" value="TreeGrafter"/>
</dbReference>
<reference evidence="2 3" key="1">
    <citation type="journal article" date="2015" name="Int. J. Syst. Evol. Microbiol.">
        <title>Acinetobacter equi sp. nov. isolated from horse faeces.</title>
        <authorList>
            <person name="Poppel M.T."/>
            <person name="Skiebe E."/>
            <person name="Laue M."/>
            <person name="Bergmann H."/>
            <person name="Ebersberger I."/>
            <person name="Garn T."/>
            <person name="Fruth A."/>
            <person name="Baumgardt S."/>
            <person name="Busse H.J."/>
            <person name="Wilharm G."/>
        </authorList>
    </citation>
    <scope>NUCLEOTIDE SEQUENCE [LARGE SCALE GENOMIC DNA]</scope>
    <source>
        <strain evidence="2 3">114</strain>
    </source>
</reference>
<protein>
    <recommendedName>
        <fullName evidence="4">OmpW family protein</fullName>
    </recommendedName>
</protein>
<dbReference type="RefSeq" id="WP_054581522.1">
    <property type="nucleotide sequence ID" value="NZ_CP012808.1"/>
</dbReference>
<evidence type="ECO:0000313" key="3">
    <source>
        <dbReference type="Proteomes" id="UP000064939"/>
    </source>
</evidence>
<proteinExistence type="predicted"/>
<keyword evidence="3" id="KW-1185">Reference proteome</keyword>
<organism evidence="2 3">
    <name type="scientific">Acinetobacter equi</name>
    <dbReference type="NCBI Taxonomy" id="1324350"/>
    <lineage>
        <taxon>Bacteria</taxon>
        <taxon>Pseudomonadati</taxon>
        <taxon>Pseudomonadota</taxon>
        <taxon>Gammaproteobacteria</taxon>
        <taxon>Moraxellales</taxon>
        <taxon>Moraxellaceae</taxon>
        <taxon>Acinetobacter</taxon>
    </lineage>
</organism>
<accession>A0A0N9VZK7</accession>
<keyword evidence="1" id="KW-0732">Signal</keyword>
<evidence type="ECO:0000313" key="2">
    <source>
        <dbReference type="EMBL" id="ALH95631.1"/>
    </source>
</evidence>
<gene>
    <name evidence="2" type="ORF">AOY20_08875</name>
</gene>
<evidence type="ECO:0000256" key="1">
    <source>
        <dbReference type="SAM" id="SignalP"/>
    </source>
</evidence>
<feature type="chain" id="PRO_5006039716" description="OmpW family protein" evidence="1">
    <location>
        <begin position="22"/>
        <end position="380"/>
    </location>
</feature>
<dbReference type="InterPro" id="IPR011250">
    <property type="entry name" value="OMP/PagP_B-barrel"/>
</dbReference>
<dbReference type="Gene3D" id="2.40.160.20">
    <property type="match status" value="1"/>
</dbReference>
<dbReference type="OrthoDB" id="9807574at2"/>
<dbReference type="Proteomes" id="UP000064939">
    <property type="component" value="Chromosome"/>
</dbReference>
<dbReference type="AlphaFoldDB" id="A0A0N9VZK7"/>
<name>A0A0N9VZK7_9GAMM</name>
<dbReference type="STRING" id="1324350.AOY20_08875"/>